<dbReference type="AlphaFoldDB" id="A0A8J8NJ01"/>
<protein>
    <submittedName>
        <fullName evidence="2">Uncharacterized protein</fullName>
    </submittedName>
</protein>
<name>A0A8J8NJ01_HALGN</name>
<accession>A0A8J8NJ01</accession>
<feature type="transmembrane region" description="Helical" evidence="1">
    <location>
        <begin position="43"/>
        <end position="67"/>
    </location>
</feature>
<keyword evidence="3" id="KW-1185">Reference proteome</keyword>
<reference evidence="2" key="1">
    <citation type="submission" date="2019-06" db="EMBL/GenBank/DDBJ databases">
        <authorList>
            <person name="Zheng W."/>
        </authorList>
    </citation>
    <scope>NUCLEOTIDE SEQUENCE</scope>
    <source>
        <strain evidence="2">QDHG01</strain>
    </source>
</reference>
<evidence type="ECO:0000256" key="1">
    <source>
        <dbReference type="SAM" id="Phobius"/>
    </source>
</evidence>
<keyword evidence="1" id="KW-1133">Transmembrane helix</keyword>
<keyword evidence="1" id="KW-0472">Membrane</keyword>
<evidence type="ECO:0000313" key="3">
    <source>
        <dbReference type="Proteomes" id="UP000785679"/>
    </source>
</evidence>
<dbReference type="Proteomes" id="UP000785679">
    <property type="component" value="Unassembled WGS sequence"/>
</dbReference>
<feature type="transmembrane region" description="Helical" evidence="1">
    <location>
        <begin position="204"/>
        <end position="226"/>
    </location>
</feature>
<sequence length="269" mass="29532">MRVVKMDNHWIHTFPIILKMTHYLRDFATSLESPLLSASLPTALLQASYLSLPLLSSALLAFLYPYLSQHRLARSLNSYLFTFNSALHLLAAVSMAYLAPSYMTDYVVGEDTSFDSDLEIVSSILYVPILSMLLPGSSVLTYGMQVSKYMRWALLGGSGVVYYFLGKSVNVVAYNVFFRSDKYLVDTAQTEGGLQGEKYGLSDYIVSVSVLTVIWAAAASFLAYFVPYMSGTTVGMGDAAGTLIYSTISYMAMVQPANLALIDYLGTSV</sequence>
<dbReference type="EMBL" id="RRYP01014221">
    <property type="protein sequence ID" value="TNV76081.1"/>
    <property type="molecule type" value="Genomic_DNA"/>
</dbReference>
<evidence type="ECO:0000313" key="2">
    <source>
        <dbReference type="EMBL" id="TNV76081.1"/>
    </source>
</evidence>
<feature type="transmembrane region" description="Helical" evidence="1">
    <location>
        <begin position="120"/>
        <end position="142"/>
    </location>
</feature>
<gene>
    <name evidence="2" type="ORF">FGO68_gene6327</name>
</gene>
<feature type="transmembrane region" description="Helical" evidence="1">
    <location>
        <begin position="149"/>
        <end position="165"/>
    </location>
</feature>
<comment type="caution">
    <text evidence="2">The sequence shown here is derived from an EMBL/GenBank/DDBJ whole genome shotgun (WGS) entry which is preliminary data.</text>
</comment>
<keyword evidence="1" id="KW-0812">Transmembrane</keyword>
<organism evidence="2 3">
    <name type="scientific">Halteria grandinella</name>
    <dbReference type="NCBI Taxonomy" id="5974"/>
    <lineage>
        <taxon>Eukaryota</taxon>
        <taxon>Sar</taxon>
        <taxon>Alveolata</taxon>
        <taxon>Ciliophora</taxon>
        <taxon>Intramacronucleata</taxon>
        <taxon>Spirotrichea</taxon>
        <taxon>Stichotrichia</taxon>
        <taxon>Sporadotrichida</taxon>
        <taxon>Halteriidae</taxon>
        <taxon>Halteria</taxon>
    </lineage>
</organism>
<proteinExistence type="predicted"/>
<feature type="transmembrane region" description="Helical" evidence="1">
    <location>
        <begin position="79"/>
        <end position="100"/>
    </location>
</feature>